<keyword evidence="1" id="KW-0472">Membrane</keyword>
<keyword evidence="4" id="KW-1185">Reference proteome</keyword>
<evidence type="ECO:0000313" key="4">
    <source>
        <dbReference type="Proteomes" id="UP000515514"/>
    </source>
</evidence>
<gene>
    <name evidence="3" type="ORF">ALE3EI_2422</name>
</gene>
<name>A0A7G8PX94_9FLAO</name>
<feature type="transmembrane region" description="Helical" evidence="1">
    <location>
        <begin position="109"/>
        <end position="127"/>
    </location>
</feature>
<feature type="transmembrane region" description="Helical" evidence="1">
    <location>
        <begin position="20"/>
        <end position="38"/>
    </location>
</feature>
<sequence length="150" mass="17623">MYKKESHIRSLLKGISWRIIATTDTILVVLLVTCLTGNCSLENALKIGFAEFLIKLLIYYVHERIWLNFRNGDTVTTRQTLYKSISWRIIATTTTFIISGTILNNFDEVALFIALTELITKFVLYYFHERLWLRLPLGRIRNYVLNLFKQ</sequence>
<dbReference type="EMBL" id="CP052909">
    <property type="protein sequence ID" value="QNJ98960.1"/>
    <property type="molecule type" value="Genomic_DNA"/>
</dbReference>
<evidence type="ECO:0000259" key="2">
    <source>
        <dbReference type="Pfam" id="PF09834"/>
    </source>
</evidence>
<reference evidence="3 4" key="1">
    <citation type="submission" date="2020-04" db="EMBL/GenBank/DDBJ databases">
        <title>Genome sequence of Altibacter aquimarinus strain ALE3EI.</title>
        <authorList>
            <person name="Oh H.-M."/>
            <person name="Jang D."/>
        </authorList>
    </citation>
    <scope>NUCLEOTIDE SEQUENCE [LARGE SCALE GENOMIC DNA]</scope>
    <source>
        <strain evidence="3 4">ALE3EI</strain>
    </source>
</reference>
<dbReference type="InterPro" id="IPR018638">
    <property type="entry name" value="DUF2061_membrane"/>
</dbReference>
<dbReference type="RefSeq" id="WP_186989045.1">
    <property type="nucleotide sequence ID" value="NZ_CP052909.1"/>
</dbReference>
<dbReference type="AlphaFoldDB" id="A0A7G8PX94"/>
<proteinExistence type="predicted"/>
<feature type="domain" description="DUF2061" evidence="2">
    <location>
        <begin position="82"/>
        <end position="132"/>
    </location>
</feature>
<keyword evidence="1" id="KW-0812">Transmembrane</keyword>
<accession>A0A7G8PX94</accession>
<organism evidence="3 4">
    <name type="scientific">Constantimarinum furrinae</name>
    <dbReference type="NCBI Taxonomy" id="2562285"/>
    <lineage>
        <taxon>Bacteria</taxon>
        <taxon>Pseudomonadati</taxon>
        <taxon>Bacteroidota</taxon>
        <taxon>Flavobacteriia</taxon>
        <taxon>Flavobacteriales</taxon>
        <taxon>Flavobacteriaceae</taxon>
        <taxon>Altibacter/Constantimarinum group</taxon>
        <taxon>Constantimarinum</taxon>
    </lineage>
</organism>
<dbReference type="Pfam" id="PF09834">
    <property type="entry name" value="DUF2061"/>
    <property type="match status" value="2"/>
</dbReference>
<dbReference type="KEGG" id="alti:ALE3EI_2422"/>
<feature type="transmembrane region" description="Helical" evidence="1">
    <location>
        <begin position="85"/>
        <end position="103"/>
    </location>
</feature>
<keyword evidence="1" id="KW-1133">Transmembrane helix</keyword>
<evidence type="ECO:0000313" key="3">
    <source>
        <dbReference type="EMBL" id="QNJ98960.1"/>
    </source>
</evidence>
<dbReference type="Proteomes" id="UP000515514">
    <property type="component" value="Chromosome"/>
</dbReference>
<feature type="domain" description="DUF2061" evidence="2">
    <location>
        <begin position="11"/>
        <end position="66"/>
    </location>
</feature>
<evidence type="ECO:0000256" key="1">
    <source>
        <dbReference type="SAM" id="Phobius"/>
    </source>
</evidence>
<protein>
    <submittedName>
        <fullName evidence="3">Membrane protein</fullName>
    </submittedName>
</protein>